<dbReference type="GO" id="GO:0016491">
    <property type="term" value="F:oxidoreductase activity"/>
    <property type="evidence" value="ECO:0007669"/>
    <property type="project" value="UniProtKB-KW"/>
</dbReference>
<dbReference type="SUPFAM" id="SSF51905">
    <property type="entry name" value="FAD/NAD(P)-binding domain"/>
    <property type="match status" value="1"/>
</dbReference>
<dbReference type="InterPro" id="IPR036188">
    <property type="entry name" value="FAD/NAD-bd_sf"/>
</dbReference>
<protein>
    <recommendedName>
        <fullName evidence="1">Thioredoxin reductase</fullName>
    </recommendedName>
</protein>
<dbReference type="InterPro" id="IPR023753">
    <property type="entry name" value="FAD/NAD-binding_dom"/>
</dbReference>
<evidence type="ECO:0000256" key="3">
    <source>
        <dbReference type="ARBA" id="ARBA00023002"/>
    </source>
</evidence>
<keyword evidence="2" id="KW-0285">Flavoprotein</keyword>
<dbReference type="InterPro" id="IPR050097">
    <property type="entry name" value="Ferredoxin-NADP_redctase_2"/>
</dbReference>
<feature type="domain" description="FAD/NAD(P)-binding" evidence="4">
    <location>
        <begin position="9"/>
        <end position="290"/>
    </location>
</feature>
<dbReference type="PANTHER" id="PTHR48105">
    <property type="entry name" value="THIOREDOXIN REDUCTASE 1-RELATED-RELATED"/>
    <property type="match status" value="1"/>
</dbReference>
<evidence type="ECO:0000256" key="1">
    <source>
        <dbReference type="ARBA" id="ARBA00018719"/>
    </source>
</evidence>
<dbReference type="PRINTS" id="PR00368">
    <property type="entry name" value="FADPNR"/>
</dbReference>
<keyword evidence="6" id="KW-1185">Reference proteome</keyword>
<accession>A0A6M8HZH6</accession>
<dbReference type="Proteomes" id="UP000500767">
    <property type="component" value="Plasmid unnamed2"/>
</dbReference>
<reference evidence="5 6" key="1">
    <citation type="journal article" date="2014" name="World J. Microbiol. Biotechnol.">
        <title>Biodiversity and physiological characteristics of Antarctic and Arctic lichens-associated bacteria.</title>
        <authorList>
            <person name="Lee Y.M."/>
            <person name="Kim E.H."/>
            <person name="Lee H.K."/>
            <person name="Hong S.G."/>
        </authorList>
    </citation>
    <scope>NUCLEOTIDE SEQUENCE [LARGE SCALE GENOMIC DNA]</scope>
    <source>
        <strain evidence="5 6">PAMC 26569</strain>
        <plasmid evidence="5">unnamed2</plasmid>
    </source>
</reference>
<sequence>MDAIAAPLDCLVIGGGPAGLTAATYLGRFRRRVTVIDKGWSRAEWITRSRNVPGFPAGVGGPVLLDLMRSQARCYDAELQLGTIDTLSRGSDGLFTARLANTQLTAHTVLLASGVVENKPPLAHLADAVKRGLIRTCPVCDGYEAIDKCIAVFGNGEHAARETLFLRTYSSRISLLLTLADTAALSDQTKAALEAAGIELNHVVVGSVGIDQDGITVLSAEDGRQHHFDLVYSAFGMTPQSSLAAALSARVNELGRLFVNEHQQTSVQGLYAAGDLVRGLNQISVAAGEAAIAATAIHNSLPRSFASQIA</sequence>
<keyword evidence="5" id="KW-0614">Plasmid</keyword>
<dbReference type="PRINTS" id="PR00469">
    <property type="entry name" value="PNDRDTASEII"/>
</dbReference>
<evidence type="ECO:0000259" key="4">
    <source>
        <dbReference type="Pfam" id="PF07992"/>
    </source>
</evidence>
<dbReference type="Gene3D" id="3.50.50.60">
    <property type="entry name" value="FAD/NAD(P)-binding domain"/>
    <property type="match status" value="2"/>
</dbReference>
<organism evidence="5 6">
    <name type="scientific">Lichenicola cladoniae</name>
    <dbReference type="NCBI Taxonomy" id="1484109"/>
    <lineage>
        <taxon>Bacteria</taxon>
        <taxon>Pseudomonadati</taxon>
        <taxon>Pseudomonadota</taxon>
        <taxon>Alphaproteobacteria</taxon>
        <taxon>Acetobacterales</taxon>
        <taxon>Acetobacteraceae</taxon>
        <taxon>Lichenicola</taxon>
    </lineage>
</organism>
<dbReference type="EMBL" id="CP053710">
    <property type="protein sequence ID" value="QKE93491.1"/>
    <property type="molecule type" value="Genomic_DNA"/>
</dbReference>
<dbReference type="RefSeq" id="WP_171834366.1">
    <property type="nucleotide sequence ID" value="NZ_CP053710.1"/>
</dbReference>
<gene>
    <name evidence="5" type="ORF">HN018_25335</name>
</gene>
<evidence type="ECO:0000313" key="5">
    <source>
        <dbReference type="EMBL" id="QKE93491.1"/>
    </source>
</evidence>
<proteinExistence type="predicted"/>
<dbReference type="KEGG" id="lck:HN018_25335"/>
<dbReference type="AlphaFoldDB" id="A0A6M8HZH6"/>
<keyword evidence="3" id="KW-0560">Oxidoreductase</keyword>
<evidence type="ECO:0000313" key="6">
    <source>
        <dbReference type="Proteomes" id="UP000500767"/>
    </source>
</evidence>
<name>A0A6M8HZH6_9PROT</name>
<evidence type="ECO:0000256" key="2">
    <source>
        <dbReference type="ARBA" id="ARBA00022630"/>
    </source>
</evidence>
<dbReference type="Pfam" id="PF07992">
    <property type="entry name" value="Pyr_redox_2"/>
    <property type="match status" value="1"/>
</dbReference>
<geneLocation type="plasmid" evidence="5 6">
    <name>unnamed2</name>
</geneLocation>